<protein>
    <submittedName>
        <fullName evidence="3">MFS domain-containing protein</fullName>
    </submittedName>
</protein>
<name>A0A0K0D1K0_ANGCA</name>
<feature type="transmembrane region" description="Helical" evidence="1">
    <location>
        <begin position="147"/>
        <end position="165"/>
    </location>
</feature>
<keyword evidence="1" id="KW-1133">Transmembrane helix</keyword>
<evidence type="ECO:0000313" key="2">
    <source>
        <dbReference type="Proteomes" id="UP000035642"/>
    </source>
</evidence>
<dbReference type="Pfam" id="PF07690">
    <property type="entry name" value="MFS_1"/>
    <property type="match status" value="1"/>
</dbReference>
<evidence type="ECO:0000313" key="3">
    <source>
        <dbReference type="WBParaSite" id="ACAC_0000394501-mRNA-1"/>
    </source>
</evidence>
<dbReference type="AlphaFoldDB" id="A0A0K0D1K0"/>
<organism evidence="2 3">
    <name type="scientific">Angiostrongylus cantonensis</name>
    <name type="common">Rat lungworm</name>
    <dbReference type="NCBI Taxonomy" id="6313"/>
    <lineage>
        <taxon>Eukaryota</taxon>
        <taxon>Metazoa</taxon>
        <taxon>Ecdysozoa</taxon>
        <taxon>Nematoda</taxon>
        <taxon>Chromadorea</taxon>
        <taxon>Rhabditida</taxon>
        <taxon>Rhabditina</taxon>
        <taxon>Rhabditomorpha</taxon>
        <taxon>Strongyloidea</taxon>
        <taxon>Metastrongylidae</taxon>
        <taxon>Angiostrongylus</taxon>
    </lineage>
</organism>
<dbReference type="GO" id="GO:0022857">
    <property type="term" value="F:transmembrane transporter activity"/>
    <property type="evidence" value="ECO:0007669"/>
    <property type="project" value="InterPro"/>
</dbReference>
<reference evidence="3" key="2">
    <citation type="submission" date="2017-02" db="UniProtKB">
        <authorList>
            <consortium name="WormBaseParasite"/>
        </authorList>
    </citation>
    <scope>IDENTIFICATION</scope>
</reference>
<proteinExistence type="predicted"/>
<dbReference type="GO" id="GO:0016020">
    <property type="term" value="C:membrane"/>
    <property type="evidence" value="ECO:0007669"/>
    <property type="project" value="TreeGrafter"/>
</dbReference>
<dbReference type="STRING" id="6313.A0A0K0D1K0"/>
<keyword evidence="2" id="KW-1185">Reference proteome</keyword>
<dbReference type="Gene3D" id="1.20.1250.20">
    <property type="entry name" value="MFS general substrate transporter like domains"/>
    <property type="match status" value="1"/>
</dbReference>
<dbReference type="Proteomes" id="UP000035642">
    <property type="component" value="Unassembled WGS sequence"/>
</dbReference>
<dbReference type="InterPro" id="IPR036259">
    <property type="entry name" value="MFS_trans_sf"/>
</dbReference>
<feature type="transmembrane region" description="Helical" evidence="1">
    <location>
        <begin position="118"/>
        <end position="135"/>
    </location>
</feature>
<dbReference type="InterPro" id="IPR011701">
    <property type="entry name" value="MFS"/>
</dbReference>
<accession>A0A0K0D1K0</accession>
<dbReference type="PANTHER" id="PTHR45757:SF11">
    <property type="entry name" value="MAJOR FACILITATOR SUPERFAMILY (MFS) PROFILE DOMAIN-CONTAINING PROTEIN"/>
    <property type="match status" value="1"/>
</dbReference>
<sequence>MPLAGAFCESFAWRLLYYSFGTFGVLSTSLFFALYREDPKKHRLVSARELRAILTGKEGQVVRGPVPYKEICKDPCMQSVLLSSLGGNTGFFIFLHFGPTFMNKAIGIDVADTGFATALPYALAVALKFVAGPLFDVSTFISEKNRLIMFSSLSQGVMGFCFFVISQKIKGVKKCLWAHLACVWPNLHAL</sequence>
<evidence type="ECO:0000256" key="1">
    <source>
        <dbReference type="SAM" id="Phobius"/>
    </source>
</evidence>
<dbReference type="PANTHER" id="PTHR45757">
    <property type="entry name" value="PROTEIN CBG23364-RELATED"/>
    <property type="match status" value="1"/>
</dbReference>
<reference evidence="2" key="1">
    <citation type="submission" date="2012-09" db="EMBL/GenBank/DDBJ databases">
        <authorList>
            <person name="Martin A.A."/>
        </authorList>
    </citation>
    <scope>NUCLEOTIDE SEQUENCE</scope>
</reference>
<dbReference type="WBParaSite" id="ACAC_0000394501-mRNA-1">
    <property type="protein sequence ID" value="ACAC_0000394501-mRNA-1"/>
    <property type="gene ID" value="ACAC_0000394501"/>
</dbReference>
<feature type="transmembrane region" description="Helical" evidence="1">
    <location>
        <begin position="15"/>
        <end position="35"/>
    </location>
</feature>
<keyword evidence="1" id="KW-0472">Membrane</keyword>
<keyword evidence="1" id="KW-0812">Transmembrane</keyword>
<feature type="transmembrane region" description="Helical" evidence="1">
    <location>
        <begin position="79"/>
        <end position="98"/>
    </location>
</feature>
<dbReference type="SUPFAM" id="SSF103473">
    <property type="entry name" value="MFS general substrate transporter"/>
    <property type="match status" value="1"/>
</dbReference>